<dbReference type="OrthoDB" id="5244233at2"/>
<reference evidence="9 10" key="1">
    <citation type="submission" date="2018-07" db="EMBL/GenBank/DDBJ databases">
        <title>Streptomyces species from bats.</title>
        <authorList>
            <person name="Dunlap C."/>
        </authorList>
    </citation>
    <scope>NUCLEOTIDE SEQUENCE [LARGE SCALE GENOMIC DNA]</scope>
    <source>
        <strain evidence="9 10">AC230</strain>
    </source>
</reference>
<feature type="domain" description="RDD" evidence="8">
    <location>
        <begin position="84"/>
        <end position="216"/>
    </location>
</feature>
<dbReference type="Pfam" id="PF06271">
    <property type="entry name" value="RDD"/>
    <property type="match status" value="1"/>
</dbReference>
<accession>A0A370B0A9</accession>
<keyword evidence="2" id="KW-1003">Cell membrane</keyword>
<feature type="region of interest" description="Disordered" evidence="6">
    <location>
        <begin position="59"/>
        <end position="83"/>
    </location>
</feature>
<evidence type="ECO:0000256" key="1">
    <source>
        <dbReference type="ARBA" id="ARBA00004651"/>
    </source>
</evidence>
<keyword evidence="5 7" id="KW-0472">Membrane</keyword>
<feature type="region of interest" description="Disordered" evidence="6">
    <location>
        <begin position="1"/>
        <end position="28"/>
    </location>
</feature>
<dbReference type="InterPro" id="IPR051791">
    <property type="entry name" value="Pra-immunoreactive"/>
</dbReference>
<comment type="subcellular location">
    <subcellularLocation>
        <location evidence="1">Cell membrane</location>
        <topology evidence="1">Multi-pass membrane protein</topology>
    </subcellularLocation>
</comment>
<feature type="transmembrane region" description="Helical" evidence="7">
    <location>
        <begin position="182"/>
        <end position="201"/>
    </location>
</feature>
<dbReference type="GO" id="GO:0005886">
    <property type="term" value="C:plasma membrane"/>
    <property type="evidence" value="ECO:0007669"/>
    <property type="project" value="UniProtKB-SubCell"/>
</dbReference>
<evidence type="ECO:0000256" key="7">
    <source>
        <dbReference type="SAM" id="Phobius"/>
    </source>
</evidence>
<organism evidence="9 10">
    <name type="scientific">Streptomyces corynorhini</name>
    <dbReference type="NCBI Taxonomy" id="2282652"/>
    <lineage>
        <taxon>Bacteria</taxon>
        <taxon>Bacillati</taxon>
        <taxon>Actinomycetota</taxon>
        <taxon>Actinomycetes</taxon>
        <taxon>Kitasatosporales</taxon>
        <taxon>Streptomycetaceae</taxon>
        <taxon>Streptomyces</taxon>
    </lineage>
</organism>
<feature type="transmembrane region" description="Helical" evidence="7">
    <location>
        <begin position="97"/>
        <end position="118"/>
    </location>
</feature>
<comment type="caution">
    <text evidence="9">The sequence shown here is derived from an EMBL/GenBank/DDBJ whole genome shotgun (WGS) entry which is preliminary data.</text>
</comment>
<dbReference type="EMBL" id="QQNA01000256">
    <property type="protein sequence ID" value="RDG35021.1"/>
    <property type="molecule type" value="Genomic_DNA"/>
</dbReference>
<evidence type="ECO:0000313" key="9">
    <source>
        <dbReference type="EMBL" id="RDG35021.1"/>
    </source>
</evidence>
<protein>
    <submittedName>
        <fullName evidence="9">RDD family protein</fullName>
    </submittedName>
</protein>
<feature type="transmembrane region" description="Helical" evidence="7">
    <location>
        <begin position="124"/>
        <end position="143"/>
    </location>
</feature>
<dbReference type="PANTHER" id="PTHR36115">
    <property type="entry name" value="PROLINE-RICH ANTIGEN HOMOLOG-RELATED"/>
    <property type="match status" value="1"/>
</dbReference>
<feature type="compositionally biased region" description="Low complexity" evidence="6">
    <location>
        <begin position="8"/>
        <end position="25"/>
    </location>
</feature>
<name>A0A370B0A9_9ACTN</name>
<evidence type="ECO:0000259" key="8">
    <source>
        <dbReference type="Pfam" id="PF06271"/>
    </source>
</evidence>
<evidence type="ECO:0000256" key="6">
    <source>
        <dbReference type="SAM" id="MobiDB-lite"/>
    </source>
</evidence>
<dbReference type="InterPro" id="IPR010432">
    <property type="entry name" value="RDD"/>
</dbReference>
<gene>
    <name evidence="9" type="ORF">DVH02_27580</name>
</gene>
<keyword evidence="3 7" id="KW-0812">Transmembrane</keyword>
<evidence type="ECO:0000256" key="3">
    <source>
        <dbReference type="ARBA" id="ARBA00022692"/>
    </source>
</evidence>
<feature type="non-terminal residue" evidence="9">
    <location>
        <position position="1"/>
    </location>
</feature>
<keyword evidence="10" id="KW-1185">Reference proteome</keyword>
<dbReference type="RefSeq" id="WP_147286142.1">
    <property type="nucleotide sequence ID" value="NZ_QQNA01000256.1"/>
</dbReference>
<sequence length="226" mass="23612">GSGPSPSPYQQAPSPYQAGGWHQPAGPYPAASPYPAAGPYPAASPYGYPGQPAPGYPAPPGPTWFVQAPPPPPPPGSPPHALLPEPGLRLGARAIDAVILILGVLALTGSGGGLQYAFGMGSAAAEAIGVCFGVTAIIVLLCYEPFMTWRYGGTLGKRICGLRVARLGSGESLTLLRALARYWVTIPMAFVPILSPLNVLWCLWDQPNRQCLHDKVVSSVVVKRQP</sequence>
<evidence type="ECO:0000256" key="2">
    <source>
        <dbReference type="ARBA" id="ARBA00022475"/>
    </source>
</evidence>
<dbReference type="Proteomes" id="UP000253741">
    <property type="component" value="Unassembled WGS sequence"/>
</dbReference>
<feature type="compositionally biased region" description="Pro residues" evidence="6">
    <location>
        <begin position="59"/>
        <end position="78"/>
    </location>
</feature>
<evidence type="ECO:0000256" key="4">
    <source>
        <dbReference type="ARBA" id="ARBA00022989"/>
    </source>
</evidence>
<keyword evidence="4 7" id="KW-1133">Transmembrane helix</keyword>
<evidence type="ECO:0000256" key="5">
    <source>
        <dbReference type="ARBA" id="ARBA00023136"/>
    </source>
</evidence>
<dbReference type="AlphaFoldDB" id="A0A370B0A9"/>
<proteinExistence type="predicted"/>
<dbReference type="PANTHER" id="PTHR36115:SF4">
    <property type="entry name" value="MEMBRANE PROTEIN"/>
    <property type="match status" value="1"/>
</dbReference>
<evidence type="ECO:0000313" key="10">
    <source>
        <dbReference type="Proteomes" id="UP000253741"/>
    </source>
</evidence>